<dbReference type="SUPFAM" id="SSF144232">
    <property type="entry name" value="HIT/MYND zinc finger-like"/>
    <property type="match status" value="1"/>
</dbReference>
<keyword evidence="3" id="KW-0862">Zinc</keyword>
<accession>A0A2P6U3G7</accession>
<keyword evidence="1" id="KW-0479">Metal-binding</keyword>
<dbReference type="Pfam" id="PF01753">
    <property type="entry name" value="zf-MYND"/>
    <property type="match status" value="1"/>
</dbReference>
<dbReference type="GO" id="GO:0008270">
    <property type="term" value="F:zinc ion binding"/>
    <property type="evidence" value="ECO:0007669"/>
    <property type="project" value="UniProtKB-KW"/>
</dbReference>
<dbReference type="OrthoDB" id="568418at2759"/>
<gene>
    <name evidence="6" type="ORF">C2E21_1097</name>
</gene>
<protein>
    <recommendedName>
        <fullName evidence="5">MYND-type domain-containing protein</fullName>
    </recommendedName>
</protein>
<keyword evidence="2 4" id="KW-0863">Zinc-finger</keyword>
<evidence type="ECO:0000313" key="7">
    <source>
        <dbReference type="Proteomes" id="UP000239899"/>
    </source>
</evidence>
<dbReference type="AlphaFoldDB" id="A0A2P6U3G7"/>
<proteinExistence type="predicted"/>
<evidence type="ECO:0000256" key="1">
    <source>
        <dbReference type="ARBA" id="ARBA00022723"/>
    </source>
</evidence>
<dbReference type="PROSITE" id="PS50865">
    <property type="entry name" value="ZF_MYND_2"/>
    <property type="match status" value="1"/>
</dbReference>
<evidence type="ECO:0000259" key="5">
    <source>
        <dbReference type="PROSITE" id="PS50865"/>
    </source>
</evidence>
<dbReference type="InterPro" id="IPR002893">
    <property type="entry name" value="Znf_MYND"/>
</dbReference>
<dbReference type="Gene3D" id="6.10.140.2220">
    <property type="match status" value="1"/>
</dbReference>
<dbReference type="Proteomes" id="UP000239899">
    <property type="component" value="Unassembled WGS sequence"/>
</dbReference>
<comment type="caution">
    <text evidence="6">The sequence shown here is derived from an EMBL/GenBank/DDBJ whole genome shotgun (WGS) entry which is preliminary data.</text>
</comment>
<evidence type="ECO:0000256" key="3">
    <source>
        <dbReference type="ARBA" id="ARBA00022833"/>
    </source>
</evidence>
<reference evidence="6 7" key="1">
    <citation type="journal article" date="2018" name="Plant J.">
        <title>Genome sequences of Chlorella sorokiniana UTEX 1602 and Micractinium conductrix SAG 241.80: implications to maltose excretion by a green alga.</title>
        <authorList>
            <person name="Arriola M.B."/>
            <person name="Velmurugan N."/>
            <person name="Zhang Y."/>
            <person name="Plunkett M.H."/>
            <person name="Hondzo H."/>
            <person name="Barney B.M."/>
        </authorList>
    </citation>
    <scope>NUCLEOTIDE SEQUENCE [LARGE SCALE GENOMIC DNA]</scope>
    <source>
        <strain evidence="7">UTEX 1602</strain>
    </source>
</reference>
<evidence type="ECO:0000256" key="2">
    <source>
        <dbReference type="ARBA" id="ARBA00022771"/>
    </source>
</evidence>
<organism evidence="6 7">
    <name type="scientific">Chlorella sorokiniana</name>
    <name type="common">Freshwater green alga</name>
    <dbReference type="NCBI Taxonomy" id="3076"/>
    <lineage>
        <taxon>Eukaryota</taxon>
        <taxon>Viridiplantae</taxon>
        <taxon>Chlorophyta</taxon>
        <taxon>core chlorophytes</taxon>
        <taxon>Trebouxiophyceae</taxon>
        <taxon>Chlorellales</taxon>
        <taxon>Chlorellaceae</taxon>
        <taxon>Chlorella clade</taxon>
        <taxon>Chlorella</taxon>
    </lineage>
</organism>
<name>A0A2P6U3G7_CHLSO</name>
<evidence type="ECO:0000256" key="4">
    <source>
        <dbReference type="PROSITE-ProRule" id="PRU00134"/>
    </source>
</evidence>
<feature type="domain" description="MYND-type" evidence="5">
    <location>
        <begin position="439"/>
        <end position="509"/>
    </location>
</feature>
<sequence>MASLPPPDWRRLLKGRVLLQSRIEETLEAVCVRMNRCNLGHAPWTNWKWAVRQVKNLLVAFENLAPGLCCGGVHKAALQLYLGCNWDWEDTNNLALEVLRLLLEGCTTTPEGLDPFELDSLVDIAQALGDTVSDVLEAGMAERFGAAIDHSLEALFSVTRYFGNPKAEAAKRRLWEPEVDLPSKLIALAQQPLAAWGHDGRQDREGVLERDEPLERYLSSCNKIVRVLSCLVQKKSAHDVAATMMQHGVLMKRPGVFVAFRELLQVGADVLYTARYRELVGDGPQAKASGAGMIRNMFAMVSHGAYSAGCAAVAEWKQAGWEPVLRRIQSDRTYQGPYRTYFQQMSTFLLEALPAFRGADGDALGGEAFRFGEKLVEITLQMSRPAGSPATLRMDRPRDPSSLVENELRRPTGQTIGPDGQPLNTYEAQTMVRTYHKRCGQCGKDEAQLAEEAAAAAAAGAACSSAAAGDQGQEAAGGVRLRACSSCRRAHYCSRECQVAHWPEHKAQCKRYRKGLE</sequence>
<evidence type="ECO:0000313" key="6">
    <source>
        <dbReference type="EMBL" id="PRW60857.1"/>
    </source>
</evidence>
<keyword evidence="7" id="KW-1185">Reference proteome</keyword>
<dbReference type="EMBL" id="LHPG02000002">
    <property type="protein sequence ID" value="PRW60857.1"/>
    <property type="molecule type" value="Genomic_DNA"/>
</dbReference>